<accession>A0A5P1R9I4</accession>
<reference evidence="1 2" key="1">
    <citation type="journal article" date="2019" name="Biochem. Eng. J.">
        <title>Metabolic engineering of the marine bacteria Neptunomonas concharum for the production of acetoin and meso-2,3-butanediol from acetate.</title>
        <authorList>
            <person name="Li W."/>
            <person name="Pu N."/>
            <person name="Liu C.-X."/>
            <person name="Yuan Q.-P."/>
            <person name="Li Z.-J."/>
        </authorList>
    </citation>
    <scope>NUCLEOTIDE SEQUENCE [LARGE SCALE GENOMIC DNA]</scope>
    <source>
        <strain evidence="1 2">JCM17730</strain>
    </source>
</reference>
<dbReference type="Proteomes" id="UP000324760">
    <property type="component" value="Chromosome"/>
</dbReference>
<keyword evidence="2" id="KW-1185">Reference proteome</keyword>
<sequence length="74" mass="8285">MSTIKNPENMLGIAVTSVHDAAAAHNYVRHLVNRNCKAGPMYIYLSREQIEGARLWFAGQGVSGKQEQEKERNV</sequence>
<name>A0A5P1R9I4_9GAMM</name>
<organism evidence="1 2">
    <name type="scientific">Neptunomonas concharum</name>
    <dbReference type="NCBI Taxonomy" id="1031538"/>
    <lineage>
        <taxon>Bacteria</taxon>
        <taxon>Pseudomonadati</taxon>
        <taxon>Pseudomonadota</taxon>
        <taxon>Gammaproteobacteria</taxon>
        <taxon>Oceanospirillales</taxon>
        <taxon>Oceanospirillaceae</taxon>
        <taxon>Neptunomonas</taxon>
    </lineage>
</organism>
<evidence type="ECO:0000313" key="1">
    <source>
        <dbReference type="EMBL" id="QEQ96263.1"/>
    </source>
</evidence>
<dbReference type="EMBL" id="CP043869">
    <property type="protein sequence ID" value="QEQ96263.1"/>
    <property type="molecule type" value="Genomic_DNA"/>
</dbReference>
<gene>
    <name evidence="1" type="ORF">F0U83_05825</name>
</gene>
<dbReference type="AlphaFoldDB" id="A0A5P1R9I4"/>
<dbReference type="KEGG" id="ncu:F0U83_05825"/>
<evidence type="ECO:0000313" key="2">
    <source>
        <dbReference type="Proteomes" id="UP000324760"/>
    </source>
</evidence>
<protein>
    <submittedName>
        <fullName evidence="1">Uncharacterized protein</fullName>
    </submittedName>
</protein>
<dbReference type="RefSeq" id="WP_138988643.1">
    <property type="nucleotide sequence ID" value="NZ_CP043869.1"/>
</dbReference>
<proteinExistence type="predicted"/>